<organism evidence="9 10">
    <name type="scientific">Sebaldella termitidis (strain ATCC 33386 / NCTC 11300)</name>
    <dbReference type="NCBI Taxonomy" id="526218"/>
    <lineage>
        <taxon>Bacteria</taxon>
        <taxon>Fusobacteriati</taxon>
        <taxon>Fusobacteriota</taxon>
        <taxon>Fusobacteriia</taxon>
        <taxon>Fusobacteriales</taxon>
        <taxon>Leptotrichiaceae</taxon>
        <taxon>Sebaldella</taxon>
    </lineage>
</organism>
<sequence length="99" mass="10888">MSKKIVAVCACPMGLAHTFMAADSLKKAADELGYEIKIETQGADGIQNELTKKDIREADAIIHAIAVTPQEVERFDGYDVHEVSLKEAIRNAKEILEEC</sequence>
<feature type="signal peptide" evidence="7">
    <location>
        <begin position="1"/>
        <end position="21"/>
    </location>
</feature>
<keyword evidence="3" id="KW-0762">Sugar transport</keyword>
<dbReference type="Gene3D" id="3.40.50.2300">
    <property type="match status" value="1"/>
</dbReference>
<reference evidence="9 10" key="2">
    <citation type="journal article" date="2010" name="Stand. Genomic Sci.">
        <title>Complete genome sequence of Sebaldella termitidis type strain (NCTC 11300).</title>
        <authorList>
            <person name="Harmon-Smith M."/>
            <person name="Celia L."/>
            <person name="Chertkov O."/>
            <person name="Lapidus A."/>
            <person name="Copeland A."/>
            <person name="Glavina Del Rio T."/>
            <person name="Nolan M."/>
            <person name="Lucas S."/>
            <person name="Tice H."/>
            <person name="Cheng J.F."/>
            <person name="Han C."/>
            <person name="Detter J.C."/>
            <person name="Bruce D."/>
            <person name="Goodwin L."/>
            <person name="Pitluck S."/>
            <person name="Pati A."/>
            <person name="Liolios K."/>
            <person name="Ivanova N."/>
            <person name="Mavromatis K."/>
            <person name="Mikhailova N."/>
            <person name="Chen A."/>
            <person name="Palaniappan K."/>
            <person name="Land M."/>
            <person name="Hauser L."/>
            <person name="Chang Y.J."/>
            <person name="Jeffries C.D."/>
            <person name="Brettin T."/>
            <person name="Goker M."/>
            <person name="Beck B."/>
            <person name="Bristow J."/>
            <person name="Eisen J.A."/>
            <person name="Markowitz V."/>
            <person name="Hugenholtz P."/>
            <person name="Kyrpides N.C."/>
            <person name="Klenk H.P."/>
            <person name="Chen F."/>
        </authorList>
    </citation>
    <scope>NUCLEOTIDE SEQUENCE [LARGE SCALE GENOMIC DNA]</scope>
    <source>
        <strain evidence="10">ATCC 33386 / NCTC 11300</strain>
    </source>
</reference>
<evidence type="ECO:0000256" key="5">
    <source>
        <dbReference type="ARBA" id="ARBA00022683"/>
    </source>
</evidence>
<dbReference type="AlphaFoldDB" id="D1AGR9"/>
<dbReference type="PANTHER" id="PTHR30505">
    <property type="entry name" value="FRUCTOSE-LIKE PERMEASE"/>
    <property type="match status" value="1"/>
</dbReference>
<reference evidence="10" key="1">
    <citation type="submission" date="2009-09" db="EMBL/GenBank/DDBJ databases">
        <title>The complete chromosome of Sebaldella termitidis ATCC 33386.</title>
        <authorList>
            <consortium name="US DOE Joint Genome Institute (JGI-PGF)"/>
            <person name="Lucas S."/>
            <person name="Copeland A."/>
            <person name="Lapidus A."/>
            <person name="Glavina del Rio T."/>
            <person name="Dalin E."/>
            <person name="Tice H."/>
            <person name="Bruce D."/>
            <person name="Goodwin L."/>
            <person name="Pitluck S."/>
            <person name="Kyrpides N."/>
            <person name="Mavromatis K."/>
            <person name="Ivanova N."/>
            <person name="Mikhailova N."/>
            <person name="Sims D."/>
            <person name="Meincke L."/>
            <person name="Brettin T."/>
            <person name="Detter J.C."/>
            <person name="Han C."/>
            <person name="Larimer F."/>
            <person name="Land M."/>
            <person name="Hauser L."/>
            <person name="Markowitz V."/>
            <person name="Cheng J.F."/>
            <person name="Hugenholtz P."/>
            <person name="Woyke T."/>
            <person name="Wu D."/>
            <person name="Eisen J.A."/>
        </authorList>
    </citation>
    <scope>NUCLEOTIDE SEQUENCE [LARGE SCALE GENOMIC DNA]</scope>
    <source>
        <strain evidence="10">ATCC 33386 / NCTC 11300</strain>
    </source>
</reference>
<dbReference type="InterPro" id="IPR013011">
    <property type="entry name" value="PTS_EIIB_2"/>
</dbReference>
<dbReference type="GO" id="GO:0009401">
    <property type="term" value="P:phosphoenolpyruvate-dependent sugar phosphotransferase system"/>
    <property type="evidence" value="ECO:0007669"/>
    <property type="project" value="UniProtKB-KW"/>
</dbReference>
<feature type="domain" description="PTS EIIB type-2" evidence="8">
    <location>
        <begin position="3"/>
        <end position="99"/>
    </location>
</feature>
<dbReference type="STRING" id="526218.Sterm_3957"/>
<accession>D1AGR9</accession>
<dbReference type="KEGG" id="str:Sterm_3957"/>
<evidence type="ECO:0000313" key="10">
    <source>
        <dbReference type="Proteomes" id="UP000000845"/>
    </source>
</evidence>
<dbReference type="PANTHER" id="PTHR30505:SF0">
    <property type="entry name" value="FRUCTOSE-LIKE PTS SYSTEM EIIBC COMPONENT-RELATED"/>
    <property type="match status" value="1"/>
</dbReference>
<feature type="chain" id="PRO_5003019675" evidence="7">
    <location>
        <begin position="22"/>
        <end position="99"/>
    </location>
</feature>
<dbReference type="InterPro" id="IPR050864">
    <property type="entry name" value="Bacterial_PTS_Sugar_Transport"/>
</dbReference>
<protein>
    <submittedName>
        <fullName evidence="9">PTS system, fructose-specific, IIB subunnit</fullName>
    </submittedName>
</protein>
<keyword evidence="7" id="KW-0732">Signal</keyword>
<dbReference type="GO" id="GO:0090563">
    <property type="term" value="F:protein-phosphocysteine-sugar phosphotransferase activity"/>
    <property type="evidence" value="ECO:0007669"/>
    <property type="project" value="TreeGrafter"/>
</dbReference>
<keyword evidence="6" id="KW-0418">Kinase</keyword>
<dbReference type="Proteomes" id="UP000000845">
    <property type="component" value="Chromosome"/>
</dbReference>
<evidence type="ECO:0000256" key="4">
    <source>
        <dbReference type="ARBA" id="ARBA00022679"/>
    </source>
</evidence>
<dbReference type="PROSITE" id="PS51099">
    <property type="entry name" value="PTS_EIIB_TYPE_2"/>
    <property type="match status" value="1"/>
</dbReference>
<keyword evidence="10" id="KW-1185">Reference proteome</keyword>
<dbReference type="CDD" id="cd05569">
    <property type="entry name" value="PTS_IIB_fructose"/>
    <property type="match status" value="1"/>
</dbReference>
<evidence type="ECO:0000256" key="6">
    <source>
        <dbReference type="ARBA" id="ARBA00022777"/>
    </source>
</evidence>
<evidence type="ECO:0000256" key="1">
    <source>
        <dbReference type="ARBA" id="ARBA00022448"/>
    </source>
</evidence>
<dbReference type="GO" id="GO:0022877">
    <property type="term" value="F:protein-N(PI)-phosphohistidine-fructose phosphotransferase system transporter activity"/>
    <property type="evidence" value="ECO:0007669"/>
    <property type="project" value="InterPro"/>
</dbReference>
<dbReference type="HOGENOM" id="CLU_013155_2_1_0"/>
<evidence type="ECO:0000256" key="2">
    <source>
        <dbReference type="ARBA" id="ARBA00022553"/>
    </source>
</evidence>
<evidence type="ECO:0000313" key="9">
    <source>
        <dbReference type="EMBL" id="ACZ10789.1"/>
    </source>
</evidence>
<keyword evidence="1" id="KW-0813">Transport</keyword>
<name>D1AGR9_SEBTE</name>
<dbReference type="eggNOG" id="COG1445">
    <property type="taxonomic scope" value="Bacteria"/>
</dbReference>
<keyword evidence="4" id="KW-0808">Transferase</keyword>
<proteinExistence type="predicted"/>
<dbReference type="Pfam" id="PF02302">
    <property type="entry name" value="PTS_IIB"/>
    <property type="match status" value="1"/>
</dbReference>
<evidence type="ECO:0000259" key="8">
    <source>
        <dbReference type="PROSITE" id="PS51099"/>
    </source>
</evidence>
<dbReference type="InterPro" id="IPR003501">
    <property type="entry name" value="PTS_EIIB_2/3"/>
</dbReference>
<evidence type="ECO:0000256" key="7">
    <source>
        <dbReference type="SAM" id="SignalP"/>
    </source>
</evidence>
<dbReference type="GO" id="GO:0005886">
    <property type="term" value="C:plasma membrane"/>
    <property type="evidence" value="ECO:0007669"/>
    <property type="project" value="TreeGrafter"/>
</dbReference>
<dbReference type="NCBIfam" id="TIGR00829">
    <property type="entry name" value="FRU"/>
    <property type="match status" value="1"/>
</dbReference>
<gene>
    <name evidence="9" type="ordered locus">Sterm_3957</name>
</gene>
<evidence type="ECO:0000256" key="3">
    <source>
        <dbReference type="ARBA" id="ARBA00022597"/>
    </source>
</evidence>
<dbReference type="GO" id="GO:0016301">
    <property type="term" value="F:kinase activity"/>
    <property type="evidence" value="ECO:0007669"/>
    <property type="project" value="UniProtKB-KW"/>
</dbReference>
<keyword evidence="2" id="KW-0597">Phosphoprotein</keyword>
<dbReference type="InterPro" id="IPR036095">
    <property type="entry name" value="PTS_EIIB-like_sf"/>
</dbReference>
<dbReference type="InterPro" id="IPR003353">
    <property type="entry name" value="PTS_IIB_fruc"/>
</dbReference>
<dbReference type="RefSeq" id="WP_012863364.1">
    <property type="nucleotide sequence ID" value="NC_013517.1"/>
</dbReference>
<dbReference type="SUPFAM" id="SSF52794">
    <property type="entry name" value="PTS system IIB component-like"/>
    <property type="match status" value="1"/>
</dbReference>
<dbReference type="EMBL" id="CP001739">
    <property type="protein sequence ID" value="ACZ10789.1"/>
    <property type="molecule type" value="Genomic_DNA"/>
</dbReference>
<keyword evidence="5" id="KW-0598">Phosphotransferase system</keyword>